<sequence length="39" mass="4581">MNYKFNTGLVRFFVTGQMYKIFSNGNLPILGRIHQFSLK</sequence>
<protein>
    <submittedName>
        <fullName evidence="1">Uncharacterized protein</fullName>
    </submittedName>
</protein>
<reference evidence="1 2" key="1">
    <citation type="journal article" date="2013" name="Genome Announc.">
        <title>Draft Genome Sequence of Arcticibacter svalbardensis Strain MN12-7T, a Member of the Family Sphingobacteriaceae Isolated from an Arctic Soil Sample.</title>
        <authorList>
            <person name="Shivaji S."/>
            <person name="Ara S."/>
            <person name="Prasad S."/>
            <person name="Manasa B.P."/>
            <person name="Begum Z."/>
            <person name="Singh A."/>
            <person name="Kumar Pinnaka A."/>
        </authorList>
    </citation>
    <scope>NUCLEOTIDE SEQUENCE [LARGE SCALE GENOMIC DNA]</scope>
    <source>
        <strain evidence="1 2">MN12-7</strain>
    </source>
</reference>
<organism evidence="1 2">
    <name type="scientific">Arcticibacter svalbardensis MN12-7</name>
    <dbReference type="NCBI Taxonomy" id="1150600"/>
    <lineage>
        <taxon>Bacteria</taxon>
        <taxon>Pseudomonadati</taxon>
        <taxon>Bacteroidota</taxon>
        <taxon>Sphingobacteriia</taxon>
        <taxon>Sphingobacteriales</taxon>
        <taxon>Sphingobacteriaceae</taxon>
        <taxon>Arcticibacter</taxon>
    </lineage>
</organism>
<proteinExistence type="predicted"/>
<gene>
    <name evidence="1" type="ORF">ADIARSV_1683</name>
</gene>
<keyword evidence="2" id="KW-1185">Reference proteome</keyword>
<evidence type="ECO:0000313" key="1">
    <source>
        <dbReference type="EMBL" id="EOR95195.1"/>
    </source>
</evidence>
<dbReference type="STRING" id="1150600.ADIARSV_1683"/>
<evidence type="ECO:0000313" key="2">
    <source>
        <dbReference type="Proteomes" id="UP000014174"/>
    </source>
</evidence>
<accession>R9GUM1</accession>
<name>R9GUM1_9SPHI</name>
<dbReference type="EMBL" id="AQPN01000063">
    <property type="protein sequence ID" value="EOR95195.1"/>
    <property type="molecule type" value="Genomic_DNA"/>
</dbReference>
<dbReference type="AlphaFoldDB" id="R9GUM1"/>
<comment type="caution">
    <text evidence="1">The sequence shown here is derived from an EMBL/GenBank/DDBJ whole genome shotgun (WGS) entry which is preliminary data.</text>
</comment>
<dbReference type="Proteomes" id="UP000014174">
    <property type="component" value="Unassembled WGS sequence"/>
</dbReference>